<dbReference type="EC" id="2.7.7.49" evidence="7"/>
<proteinExistence type="inferred from homology"/>
<reference evidence="9" key="2">
    <citation type="submission" date="2023-05" db="EMBL/GenBank/DDBJ databases">
        <authorList>
            <person name="Fouks B."/>
        </authorList>
    </citation>
    <scope>NUCLEOTIDE SEQUENCE</scope>
    <source>
        <strain evidence="9">Stay&amp;Tobe</strain>
        <tissue evidence="9">Testes</tissue>
    </source>
</reference>
<dbReference type="InterPro" id="IPR003545">
    <property type="entry name" value="Telomerase_RT"/>
</dbReference>
<dbReference type="Gene3D" id="1.10.132.70">
    <property type="match status" value="1"/>
</dbReference>
<keyword evidence="4 7" id="KW-0460">Magnesium</keyword>
<reference evidence="9" key="1">
    <citation type="journal article" date="2023" name="IScience">
        <title>Live-bearing cockroach genome reveals convergent evolutionary mechanisms linked to viviparity in insects and beyond.</title>
        <authorList>
            <person name="Fouks B."/>
            <person name="Harrison M.C."/>
            <person name="Mikhailova A.A."/>
            <person name="Marchal E."/>
            <person name="English S."/>
            <person name="Carruthers M."/>
            <person name="Jennings E.C."/>
            <person name="Chiamaka E.L."/>
            <person name="Frigard R.A."/>
            <person name="Pippel M."/>
            <person name="Attardo G.M."/>
            <person name="Benoit J.B."/>
            <person name="Bornberg-Bauer E."/>
            <person name="Tobe S.S."/>
        </authorList>
    </citation>
    <scope>NUCLEOTIDE SEQUENCE</scope>
    <source>
        <strain evidence="9">Stay&amp;Tobe</strain>
    </source>
</reference>
<evidence type="ECO:0000256" key="7">
    <source>
        <dbReference type="RuleBase" id="RU365061"/>
    </source>
</evidence>
<dbReference type="InterPro" id="IPR021891">
    <property type="entry name" value="Telomerase_RBD"/>
</dbReference>
<comment type="similarity">
    <text evidence="7">Belongs to the reverse transcriptase family. Telomerase subfamily.</text>
</comment>
<keyword evidence="2 7" id="KW-0548">Nucleotidyltransferase</keyword>
<evidence type="ECO:0000256" key="2">
    <source>
        <dbReference type="ARBA" id="ARBA00022695"/>
    </source>
</evidence>
<feature type="non-terminal residue" evidence="9">
    <location>
        <position position="93"/>
    </location>
</feature>
<keyword evidence="7" id="KW-0779">Telomere</keyword>
<evidence type="ECO:0000313" key="9">
    <source>
        <dbReference type="EMBL" id="KAJ9583511.1"/>
    </source>
</evidence>
<dbReference type="PANTHER" id="PTHR12066:SF0">
    <property type="entry name" value="TELOMERASE REVERSE TRANSCRIPTASE"/>
    <property type="match status" value="1"/>
</dbReference>
<comment type="caution">
    <text evidence="9">The sequence shown here is derived from an EMBL/GenBank/DDBJ whole genome shotgun (WGS) entry which is preliminary data.</text>
</comment>
<keyword evidence="5 7" id="KW-0695">RNA-directed DNA polymerase</keyword>
<dbReference type="GO" id="GO:0003720">
    <property type="term" value="F:telomerase activity"/>
    <property type="evidence" value="ECO:0007669"/>
    <property type="project" value="InterPro"/>
</dbReference>
<evidence type="ECO:0000256" key="3">
    <source>
        <dbReference type="ARBA" id="ARBA00022723"/>
    </source>
</evidence>
<accession>A0AAD8EB40</accession>
<comment type="catalytic activity">
    <reaction evidence="6 7">
        <text>DNA(n) + a 2'-deoxyribonucleoside 5'-triphosphate = DNA(n+1) + diphosphate</text>
        <dbReference type="Rhea" id="RHEA:22508"/>
        <dbReference type="Rhea" id="RHEA-COMP:17339"/>
        <dbReference type="Rhea" id="RHEA-COMP:17340"/>
        <dbReference type="ChEBI" id="CHEBI:33019"/>
        <dbReference type="ChEBI" id="CHEBI:61560"/>
        <dbReference type="ChEBI" id="CHEBI:173112"/>
        <dbReference type="EC" id="2.7.7.49"/>
    </reaction>
</comment>
<dbReference type="EMBL" id="JASPKZ010007573">
    <property type="protein sequence ID" value="KAJ9583511.1"/>
    <property type="molecule type" value="Genomic_DNA"/>
</dbReference>
<evidence type="ECO:0000256" key="1">
    <source>
        <dbReference type="ARBA" id="ARBA00022679"/>
    </source>
</evidence>
<evidence type="ECO:0000256" key="5">
    <source>
        <dbReference type="ARBA" id="ARBA00022918"/>
    </source>
</evidence>
<name>A0AAD8EB40_DIPPU</name>
<feature type="non-terminal residue" evidence="9">
    <location>
        <position position="1"/>
    </location>
</feature>
<evidence type="ECO:0000313" key="10">
    <source>
        <dbReference type="Proteomes" id="UP001233999"/>
    </source>
</evidence>
<keyword evidence="7" id="KW-0539">Nucleus</keyword>
<evidence type="ECO:0000259" key="8">
    <source>
        <dbReference type="Pfam" id="PF12009"/>
    </source>
</evidence>
<comment type="function">
    <text evidence="7">Telomerase is a ribonucleoprotein enzyme essential for the replication of chromosome termini in most eukaryotes. It elongates telomeres. It is a reverse transcriptase that adds simple sequence repeats to chromosome ends by copying a template sequence within the RNA component of the enzyme.</text>
</comment>
<organism evidence="9 10">
    <name type="scientific">Diploptera punctata</name>
    <name type="common">Pacific beetle cockroach</name>
    <dbReference type="NCBI Taxonomy" id="6984"/>
    <lineage>
        <taxon>Eukaryota</taxon>
        <taxon>Metazoa</taxon>
        <taxon>Ecdysozoa</taxon>
        <taxon>Arthropoda</taxon>
        <taxon>Hexapoda</taxon>
        <taxon>Insecta</taxon>
        <taxon>Pterygota</taxon>
        <taxon>Neoptera</taxon>
        <taxon>Polyneoptera</taxon>
        <taxon>Dictyoptera</taxon>
        <taxon>Blattodea</taxon>
        <taxon>Blaberoidea</taxon>
        <taxon>Blaberidae</taxon>
        <taxon>Diplopterinae</taxon>
        <taxon>Diploptera</taxon>
    </lineage>
</organism>
<protein>
    <recommendedName>
        <fullName evidence="7">Telomerase reverse transcriptase</fullName>
        <ecNumber evidence="7">2.7.7.49</ecNumber>
    </recommendedName>
    <alternativeName>
        <fullName evidence="7">Telomerase catalytic subunit</fullName>
    </alternativeName>
</protein>
<evidence type="ECO:0000256" key="4">
    <source>
        <dbReference type="ARBA" id="ARBA00022842"/>
    </source>
</evidence>
<dbReference type="GO" id="GO:0000781">
    <property type="term" value="C:chromosome, telomeric region"/>
    <property type="evidence" value="ECO:0007669"/>
    <property type="project" value="UniProtKB-SubCell"/>
</dbReference>
<dbReference type="Pfam" id="PF12009">
    <property type="entry name" value="Telomerase_RBD"/>
    <property type="match status" value="1"/>
</dbReference>
<gene>
    <name evidence="9" type="ORF">L9F63_022129</name>
</gene>
<keyword evidence="7" id="KW-0158">Chromosome</keyword>
<dbReference type="GO" id="GO:0046872">
    <property type="term" value="F:metal ion binding"/>
    <property type="evidence" value="ECO:0007669"/>
    <property type="project" value="UniProtKB-KW"/>
</dbReference>
<dbReference type="GO" id="GO:0070034">
    <property type="term" value="F:telomerase RNA binding"/>
    <property type="evidence" value="ECO:0007669"/>
    <property type="project" value="TreeGrafter"/>
</dbReference>
<evidence type="ECO:0000256" key="6">
    <source>
        <dbReference type="ARBA" id="ARBA00048173"/>
    </source>
</evidence>
<dbReference type="Proteomes" id="UP001233999">
    <property type="component" value="Unassembled WGS sequence"/>
</dbReference>
<keyword evidence="10" id="KW-1185">Reference proteome</keyword>
<dbReference type="GO" id="GO:0042162">
    <property type="term" value="F:telomeric DNA binding"/>
    <property type="evidence" value="ECO:0007669"/>
    <property type="project" value="TreeGrafter"/>
</dbReference>
<dbReference type="AlphaFoldDB" id="A0AAD8EB40"/>
<keyword evidence="3 7" id="KW-0479">Metal-binding</keyword>
<sequence length="93" mass="11234">FCAWLIEDFVMVLLRTFFYITEESHGSFRLNFYLHNVYSRMWESKFRDMVTFKVLGEIRDECVQQVSQKPNFIGIGKIRFLPKTQTCRPIISW</sequence>
<dbReference type="GO" id="GO:0007004">
    <property type="term" value="P:telomere maintenance via telomerase"/>
    <property type="evidence" value="ECO:0007669"/>
    <property type="project" value="TreeGrafter"/>
</dbReference>
<keyword evidence="1 7" id="KW-0808">Transferase</keyword>
<dbReference type="GO" id="GO:0000333">
    <property type="term" value="C:telomerase catalytic core complex"/>
    <property type="evidence" value="ECO:0007669"/>
    <property type="project" value="TreeGrafter"/>
</dbReference>
<dbReference type="PANTHER" id="PTHR12066">
    <property type="entry name" value="TELOMERASE REVERSE TRANSCRIPTASE"/>
    <property type="match status" value="1"/>
</dbReference>
<feature type="domain" description="Telomerase ribonucleoprotein complex - RNA-binding" evidence="8">
    <location>
        <begin position="1"/>
        <end position="47"/>
    </location>
</feature>
<comment type="subcellular location">
    <subcellularLocation>
        <location evidence="7">Nucleus</location>
    </subcellularLocation>
    <subcellularLocation>
        <location evidence="7">Chromosome</location>
        <location evidence="7">Telomere</location>
    </subcellularLocation>
</comment>